<protein>
    <submittedName>
        <fullName evidence="1">Uncharacterized protein</fullName>
    </submittedName>
</protein>
<gene>
    <name evidence="1" type="ORF">DPCES_3022</name>
</gene>
<sequence length="75" mass="8885">MMFQFLIGKLTTEELKEYTYSGASFQFLIGKLTTIYSFRDAGLPENMFQFLIGKLTTSRRREFNLTRRDVSIPYR</sequence>
<accession>A0A098B215</accession>
<reference evidence="1" key="1">
    <citation type="submission" date="2014-07" db="EMBL/GenBank/DDBJ databases">
        <authorList>
            <person name="Hornung V.Bastian."/>
        </authorList>
    </citation>
    <scope>NUCLEOTIDE SEQUENCE</scope>
    <source>
        <strain evidence="1">PCE-S</strain>
    </source>
</reference>
<organism evidence="1">
    <name type="scientific">Desulfitobacterium hafniense</name>
    <name type="common">Desulfitobacterium frappieri</name>
    <dbReference type="NCBI Taxonomy" id="49338"/>
    <lineage>
        <taxon>Bacteria</taxon>
        <taxon>Bacillati</taxon>
        <taxon>Bacillota</taxon>
        <taxon>Clostridia</taxon>
        <taxon>Eubacteriales</taxon>
        <taxon>Desulfitobacteriaceae</taxon>
        <taxon>Desulfitobacterium</taxon>
    </lineage>
</organism>
<name>A0A098B215_DESHA</name>
<dbReference type="EMBL" id="LK996017">
    <property type="protein sequence ID" value="CDX02909.1"/>
    <property type="molecule type" value="Genomic_DNA"/>
</dbReference>
<dbReference type="PATRIC" id="fig|49338.4.peg.3254"/>
<evidence type="ECO:0000313" key="1">
    <source>
        <dbReference type="EMBL" id="CDX02909.1"/>
    </source>
</evidence>
<dbReference type="AlphaFoldDB" id="A0A098B215"/>
<proteinExistence type="predicted"/>